<feature type="transmembrane region" description="Helical" evidence="1">
    <location>
        <begin position="264"/>
        <end position="283"/>
    </location>
</feature>
<evidence type="ECO:0000256" key="1">
    <source>
        <dbReference type="SAM" id="Phobius"/>
    </source>
</evidence>
<feature type="transmembrane region" description="Helical" evidence="1">
    <location>
        <begin position="146"/>
        <end position="169"/>
    </location>
</feature>
<reference evidence="2" key="1">
    <citation type="submission" date="2022-08" db="EMBL/GenBank/DDBJ databases">
        <title>Genome sequencing of Nocardioides sp. STR2.</title>
        <authorList>
            <person name="So Y."/>
        </authorList>
    </citation>
    <scope>NUCLEOTIDE SEQUENCE</scope>
    <source>
        <strain evidence="2">STR2</strain>
    </source>
</reference>
<evidence type="ECO:0000313" key="2">
    <source>
        <dbReference type="EMBL" id="MCY4726850.1"/>
    </source>
</evidence>
<feature type="transmembrane region" description="Helical" evidence="1">
    <location>
        <begin position="60"/>
        <end position="79"/>
    </location>
</feature>
<organism evidence="2 3">
    <name type="scientific">Nocardioides pini</name>
    <dbReference type="NCBI Taxonomy" id="2975053"/>
    <lineage>
        <taxon>Bacteria</taxon>
        <taxon>Bacillati</taxon>
        <taxon>Actinomycetota</taxon>
        <taxon>Actinomycetes</taxon>
        <taxon>Propionibacteriales</taxon>
        <taxon>Nocardioidaceae</taxon>
        <taxon>Nocardioides</taxon>
    </lineage>
</organism>
<feature type="transmembrane region" description="Helical" evidence="1">
    <location>
        <begin position="27"/>
        <end position="48"/>
    </location>
</feature>
<comment type="caution">
    <text evidence="2">The sequence shown here is derived from an EMBL/GenBank/DDBJ whole genome shotgun (WGS) entry which is preliminary data.</text>
</comment>
<keyword evidence="1" id="KW-0472">Membrane</keyword>
<dbReference type="RefSeq" id="WP_268111768.1">
    <property type="nucleotide sequence ID" value="NZ_JAPPUX010000003.1"/>
</dbReference>
<feature type="transmembrane region" description="Helical" evidence="1">
    <location>
        <begin position="106"/>
        <end position="134"/>
    </location>
</feature>
<keyword evidence="3" id="KW-1185">Reference proteome</keyword>
<proteinExistence type="predicted"/>
<keyword evidence="1" id="KW-1133">Transmembrane helix</keyword>
<keyword evidence="1" id="KW-0812">Transmembrane</keyword>
<name>A0ABT4CD12_9ACTN</name>
<evidence type="ECO:0008006" key="4">
    <source>
        <dbReference type="Google" id="ProtNLM"/>
    </source>
</evidence>
<gene>
    <name evidence="2" type="ORF">NYO98_11230</name>
</gene>
<sequence length="299" mass="31209">MTSTALPVPGSGSAALSGMAGIETRRLLRNPIFVVGVALAFGVLALMVLTNDDPQYTDLLPIPLIPAFFVGLTSLVAMARQTRSTEAAAEAVGTAPGTEAQRTSALAFACLVPFGVGLVFVAVEVALAASLGVAEQEWWFGTLPDWQVWSILVSSGPVACLGGALLGVLTGRWLRFPGAPAVVAVAAVLVSFAGSVPIAYGDSSELRLWVPWPMWHSGTLEDGTQELMAGNPLAHLGYLLSLCVAALLVAVWHDRTARTPRLRGAIIGTVVVGLACLVLSMTTGPDDNRISEPVPFRVE</sequence>
<dbReference type="EMBL" id="JAPPUX010000003">
    <property type="protein sequence ID" value="MCY4726850.1"/>
    <property type="molecule type" value="Genomic_DNA"/>
</dbReference>
<protein>
    <recommendedName>
        <fullName evidence="4">ABC transporter permease</fullName>
    </recommendedName>
</protein>
<feature type="transmembrane region" description="Helical" evidence="1">
    <location>
        <begin position="233"/>
        <end position="252"/>
    </location>
</feature>
<accession>A0ABT4CD12</accession>
<evidence type="ECO:0000313" key="3">
    <source>
        <dbReference type="Proteomes" id="UP001074726"/>
    </source>
</evidence>
<dbReference type="Proteomes" id="UP001074726">
    <property type="component" value="Unassembled WGS sequence"/>
</dbReference>
<feature type="transmembrane region" description="Helical" evidence="1">
    <location>
        <begin position="181"/>
        <end position="200"/>
    </location>
</feature>